<dbReference type="InterPro" id="IPR006949">
    <property type="entry name" value="Barrel_Baseplate_J-like"/>
</dbReference>
<dbReference type="EMBL" id="JAHLFH010000114">
    <property type="protein sequence ID" value="MBU3819806.1"/>
    <property type="molecule type" value="Genomic_DNA"/>
</dbReference>
<evidence type="ECO:0000259" key="2">
    <source>
        <dbReference type="Pfam" id="PF26079"/>
    </source>
</evidence>
<name>A0A9E2NQM7_9FIRM</name>
<dbReference type="Pfam" id="PF26079">
    <property type="entry name" value="Baseplate_J_C"/>
    <property type="match status" value="1"/>
</dbReference>
<evidence type="ECO:0000313" key="3">
    <source>
        <dbReference type="EMBL" id="MBU3819806.1"/>
    </source>
</evidence>
<dbReference type="InterPro" id="IPR058530">
    <property type="entry name" value="Baseplate_J-like_C"/>
</dbReference>
<proteinExistence type="predicted"/>
<feature type="domain" description="Baseplate protein J-like barrel" evidence="1">
    <location>
        <begin position="89"/>
        <end position="153"/>
    </location>
</feature>
<sequence>MHEEKTYDVLLDRMLAAARAHDPNLDTREGSLVWYGIAPAAVEFQNLYISMDDTLNESYPDTASRPYLIRRAKGRCITPYPASPAVLELTVTPAGLALSEGARFSIGELNYAVTKAIGGGKYEITCETPGAAGNEAAGAVIPIEYIPGLTACAVSALLIPGEDEEDTEALRQRYFDSLEAQAFGGNRADYLAKAAAIPGVGGVRIYRAWNGGIRPAELIPPESAAAWLETLQNGPDIPAEVLSWLRAVYTAAAGRLLTAGGVVRLTVIDSAFSPPSPALLERVQTAIDPVQNAGEGFGLAPIGHVVLVAGVEAAALDLTFSMAFKSGWSWEDVQPAAAEAVEGYFLELAQGWANLAQTQPGQNAPLVVRVSQIESRLLELEGVLDVAGTRINGRATNFTLGADEIPSLGSLAPSGEPLREG</sequence>
<reference evidence="3" key="1">
    <citation type="journal article" date="2021" name="PeerJ">
        <title>Extensive microbial diversity within the chicken gut microbiome revealed by metagenomics and culture.</title>
        <authorList>
            <person name="Gilroy R."/>
            <person name="Ravi A."/>
            <person name="Getino M."/>
            <person name="Pursley I."/>
            <person name="Horton D.L."/>
            <person name="Alikhan N.F."/>
            <person name="Baker D."/>
            <person name="Gharbi K."/>
            <person name="Hall N."/>
            <person name="Watson M."/>
            <person name="Adriaenssens E.M."/>
            <person name="Foster-Nyarko E."/>
            <person name="Jarju S."/>
            <person name="Secka A."/>
            <person name="Antonio M."/>
            <person name="Oren A."/>
            <person name="Chaudhuri R.R."/>
            <person name="La Ragione R."/>
            <person name="Hildebrand F."/>
            <person name="Pallen M.J."/>
        </authorList>
    </citation>
    <scope>NUCLEOTIDE SEQUENCE</scope>
    <source>
        <strain evidence="3">742</strain>
    </source>
</reference>
<protein>
    <submittedName>
        <fullName evidence="3">Baseplate J/gp47 family protein</fullName>
    </submittedName>
</protein>
<reference evidence="3" key="2">
    <citation type="submission" date="2021-04" db="EMBL/GenBank/DDBJ databases">
        <authorList>
            <person name="Gilroy R."/>
        </authorList>
    </citation>
    <scope>NUCLEOTIDE SEQUENCE</scope>
    <source>
        <strain evidence="3">742</strain>
    </source>
</reference>
<feature type="domain" description="Baseplate J-like C-terminal" evidence="2">
    <location>
        <begin position="317"/>
        <end position="411"/>
    </location>
</feature>
<evidence type="ECO:0000313" key="4">
    <source>
        <dbReference type="Proteomes" id="UP000824178"/>
    </source>
</evidence>
<dbReference type="PANTHER" id="PTHR37829">
    <property type="entry name" value="PHAGE-LIKE ELEMENT PBSX PROTEIN XKDT"/>
    <property type="match status" value="1"/>
</dbReference>
<dbReference type="Proteomes" id="UP000824178">
    <property type="component" value="Unassembled WGS sequence"/>
</dbReference>
<accession>A0A9E2NQM7</accession>
<dbReference type="Pfam" id="PF04865">
    <property type="entry name" value="Baseplate_J"/>
    <property type="match status" value="1"/>
</dbReference>
<evidence type="ECO:0000259" key="1">
    <source>
        <dbReference type="Pfam" id="PF04865"/>
    </source>
</evidence>
<dbReference type="InterPro" id="IPR052399">
    <property type="entry name" value="Phage_Baseplate_Assmbl_Protein"/>
</dbReference>
<dbReference type="AlphaFoldDB" id="A0A9E2NQM7"/>
<comment type="caution">
    <text evidence="3">The sequence shown here is derived from an EMBL/GenBank/DDBJ whole genome shotgun (WGS) entry which is preliminary data.</text>
</comment>
<dbReference type="PANTHER" id="PTHR37829:SF3">
    <property type="entry name" value="PROTEIN JAYE-RELATED"/>
    <property type="match status" value="1"/>
</dbReference>
<gene>
    <name evidence="3" type="ORF">H9864_05485</name>
</gene>
<organism evidence="3 4">
    <name type="scientific">Candidatus Faecalibacterium intestinavium</name>
    <dbReference type="NCBI Taxonomy" id="2838580"/>
    <lineage>
        <taxon>Bacteria</taxon>
        <taxon>Bacillati</taxon>
        <taxon>Bacillota</taxon>
        <taxon>Clostridia</taxon>
        <taxon>Eubacteriales</taxon>
        <taxon>Oscillospiraceae</taxon>
        <taxon>Faecalibacterium</taxon>
    </lineage>
</organism>